<proteinExistence type="predicted"/>
<dbReference type="Gene3D" id="2.40.10.10">
    <property type="entry name" value="Trypsin-like serine proteases"/>
    <property type="match status" value="1"/>
</dbReference>
<organism evidence="9 10">
    <name type="scientific">Frankliniella occidentalis</name>
    <name type="common">Western flower thrips</name>
    <name type="synonym">Euthrips occidentalis</name>
    <dbReference type="NCBI Taxonomy" id="133901"/>
    <lineage>
        <taxon>Eukaryota</taxon>
        <taxon>Metazoa</taxon>
        <taxon>Ecdysozoa</taxon>
        <taxon>Arthropoda</taxon>
        <taxon>Hexapoda</taxon>
        <taxon>Insecta</taxon>
        <taxon>Pterygota</taxon>
        <taxon>Neoptera</taxon>
        <taxon>Paraneoptera</taxon>
        <taxon>Thysanoptera</taxon>
        <taxon>Terebrantia</taxon>
        <taxon>Thripoidea</taxon>
        <taxon>Thripidae</taxon>
        <taxon>Frankliniella</taxon>
    </lineage>
</organism>
<dbReference type="InterPro" id="IPR043504">
    <property type="entry name" value="Peptidase_S1_PA_chymotrypsin"/>
</dbReference>
<feature type="compositionally biased region" description="Low complexity" evidence="6">
    <location>
        <begin position="390"/>
        <end position="406"/>
    </location>
</feature>
<dbReference type="InterPro" id="IPR009003">
    <property type="entry name" value="Peptidase_S1_PA"/>
</dbReference>
<dbReference type="PROSITE" id="PS50240">
    <property type="entry name" value="TRYPSIN_DOM"/>
    <property type="match status" value="1"/>
</dbReference>
<dbReference type="KEGG" id="foc:113204267"/>
<dbReference type="PANTHER" id="PTHR24264">
    <property type="entry name" value="TRYPSIN-RELATED"/>
    <property type="match status" value="1"/>
</dbReference>
<evidence type="ECO:0000256" key="6">
    <source>
        <dbReference type="SAM" id="MobiDB-lite"/>
    </source>
</evidence>
<name>A0A6J1S3E6_FRAOC</name>
<gene>
    <name evidence="10" type="primary">LOC113204267</name>
</gene>
<dbReference type="InterPro" id="IPR001314">
    <property type="entry name" value="Peptidase_S1A"/>
</dbReference>
<dbReference type="Proteomes" id="UP000504606">
    <property type="component" value="Unplaced"/>
</dbReference>
<dbReference type="InterPro" id="IPR050127">
    <property type="entry name" value="Serine_Proteases_S1"/>
</dbReference>
<dbReference type="OrthoDB" id="6339452at2759"/>
<reference evidence="10" key="1">
    <citation type="submission" date="2025-08" db="UniProtKB">
        <authorList>
            <consortium name="RefSeq"/>
        </authorList>
    </citation>
    <scope>IDENTIFICATION</scope>
    <source>
        <tissue evidence="10">Whole organism</tissue>
    </source>
</reference>
<evidence type="ECO:0000256" key="1">
    <source>
        <dbReference type="ARBA" id="ARBA00022670"/>
    </source>
</evidence>
<feature type="signal peptide" evidence="7">
    <location>
        <begin position="1"/>
        <end position="21"/>
    </location>
</feature>
<feature type="chain" id="PRO_5026775331" evidence="7">
    <location>
        <begin position="22"/>
        <end position="413"/>
    </location>
</feature>
<keyword evidence="3 5" id="KW-0720">Serine protease</keyword>
<dbReference type="PROSITE" id="PS00135">
    <property type="entry name" value="TRYPSIN_SER"/>
    <property type="match status" value="1"/>
</dbReference>
<evidence type="ECO:0000256" key="5">
    <source>
        <dbReference type="RuleBase" id="RU363034"/>
    </source>
</evidence>
<dbReference type="RefSeq" id="XP_026275168.1">
    <property type="nucleotide sequence ID" value="XM_026419383.2"/>
</dbReference>
<evidence type="ECO:0000256" key="3">
    <source>
        <dbReference type="ARBA" id="ARBA00022825"/>
    </source>
</evidence>
<evidence type="ECO:0000313" key="9">
    <source>
        <dbReference type="Proteomes" id="UP000504606"/>
    </source>
</evidence>
<dbReference type="PANTHER" id="PTHR24264:SF54">
    <property type="entry name" value="PEPTIDASE S1 DOMAIN-CONTAINING PROTEIN"/>
    <property type="match status" value="1"/>
</dbReference>
<dbReference type="InterPro" id="IPR018114">
    <property type="entry name" value="TRYPSIN_HIS"/>
</dbReference>
<keyword evidence="4" id="KW-1015">Disulfide bond</keyword>
<evidence type="ECO:0000313" key="10">
    <source>
        <dbReference type="RefSeq" id="XP_026275168.1"/>
    </source>
</evidence>
<dbReference type="Pfam" id="PF00089">
    <property type="entry name" value="Trypsin"/>
    <property type="match status" value="1"/>
</dbReference>
<keyword evidence="9" id="KW-1185">Reference proteome</keyword>
<accession>A0A6J1S3E6</accession>
<dbReference type="GO" id="GO:0005615">
    <property type="term" value="C:extracellular space"/>
    <property type="evidence" value="ECO:0007669"/>
    <property type="project" value="TreeGrafter"/>
</dbReference>
<dbReference type="AlphaFoldDB" id="A0A6J1S3E6"/>
<dbReference type="SMART" id="SM00020">
    <property type="entry name" value="Tryp_SPc"/>
    <property type="match status" value="1"/>
</dbReference>
<keyword evidence="1 5" id="KW-0645">Protease</keyword>
<dbReference type="CDD" id="cd00190">
    <property type="entry name" value="Tryp_SPc"/>
    <property type="match status" value="1"/>
</dbReference>
<dbReference type="GO" id="GO:0006508">
    <property type="term" value="P:proteolysis"/>
    <property type="evidence" value="ECO:0007669"/>
    <property type="project" value="UniProtKB-KW"/>
</dbReference>
<dbReference type="GO" id="GO:0004252">
    <property type="term" value="F:serine-type endopeptidase activity"/>
    <property type="evidence" value="ECO:0007669"/>
    <property type="project" value="InterPro"/>
</dbReference>
<keyword evidence="2 5" id="KW-0378">Hydrolase</keyword>
<feature type="region of interest" description="Disordered" evidence="6">
    <location>
        <begin position="390"/>
        <end position="413"/>
    </location>
</feature>
<protein>
    <submittedName>
        <fullName evidence="10">Serine protease snake-like</fullName>
    </submittedName>
</protein>
<feature type="domain" description="Peptidase S1" evidence="8">
    <location>
        <begin position="98"/>
        <end position="344"/>
    </location>
</feature>
<dbReference type="GeneID" id="113204267"/>
<evidence type="ECO:0000256" key="4">
    <source>
        <dbReference type="ARBA" id="ARBA00023157"/>
    </source>
</evidence>
<dbReference type="InterPro" id="IPR001254">
    <property type="entry name" value="Trypsin_dom"/>
</dbReference>
<evidence type="ECO:0000259" key="8">
    <source>
        <dbReference type="PROSITE" id="PS50240"/>
    </source>
</evidence>
<dbReference type="SUPFAM" id="SSF50494">
    <property type="entry name" value="Trypsin-like serine proteases"/>
    <property type="match status" value="1"/>
</dbReference>
<evidence type="ECO:0000256" key="2">
    <source>
        <dbReference type="ARBA" id="ARBA00022801"/>
    </source>
</evidence>
<sequence length="413" mass="44107">MGTCLWLVLSCVSGLVLRCHAASEGFACSAGSDEPCVCRRPGDCFSQAASLALPRGCCDRGLACCRESGVSEQKCAAFSRLLYWEGSALCRALVRPLVVGGDEALPGQVPHMALLGFGEGSAESAQWLCGGALVSERWVLTAAHCVSGVRGPARWVRLGAWLEGDAGDADAQQLDVLLGVAHPDYRPPARYNDIGLLLLAEEPALGPSVRPACLHRDFAIPGSKAQACGYGRVSFDADNSGDALRCVWLPFLARVECAKHFREEMGAATLPRGLPRSLLCAADLRGGKDTCQGDSGGPLHILSEGCMYSLVGVTSFGKFCGFPNSPGVYTRVSHYVPWIESIIWSREVQAAREGTSPLIEYGIPEIKFTYIEDMRSESLWSGNNSASISEEQSTLLSNETTSESIEPPANINE</sequence>
<dbReference type="PROSITE" id="PS00134">
    <property type="entry name" value="TRYPSIN_HIS"/>
    <property type="match status" value="1"/>
</dbReference>
<evidence type="ECO:0000256" key="7">
    <source>
        <dbReference type="SAM" id="SignalP"/>
    </source>
</evidence>
<keyword evidence="7" id="KW-0732">Signal</keyword>
<dbReference type="InterPro" id="IPR033116">
    <property type="entry name" value="TRYPSIN_SER"/>
</dbReference>
<dbReference type="PRINTS" id="PR00722">
    <property type="entry name" value="CHYMOTRYPSIN"/>
</dbReference>